<reference evidence="2 3" key="1">
    <citation type="journal article" date="2024" name="ISME J.">
        <title>Tailless and filamentous prophages are predominant in marine Vibrio.</title>
        <authorList>
            <person name="Steensen K."/>
            <person name="Seneca J."/>
            <person name="Bartlau N."/>
            <person name="Yu X.A."/>
            <person name="Hussain F.A."/>
            <person name="Polz M.F."/>
        </authorList>
    </citation>
    <scope>NUCLEOTIDE SEQUENCE [LARGE SCALE GENOMIC DNA]</scope>
    <source>
        <strain evidence="2 3">10N.239.312.F12</strain>
    </source>
</reference>
<feature type="compositionally biased region" description="Low complexity" evidence="1">
    <location>
        <begin position="213"/>
        <end position="224"/>
    </location>
</feature>
<comment type="caution">
    <text evidence="2">The sequence shown here is derived from an EMBL/GenBank/DDBJ whole genome shotgun (WGS) entry which is preliminary data.</text>
</comment>
<evidence type="ECO:0000313" key="3">
    <source>
        <dbReference type="Proteomes" id="UP001570071"/>
    </source>
</evidence>
<dbReference type="RefSeq" id="WP_269336789.1">
    <property type="nucleotide sequence ID" value="NZ_JBFSSG010000001.1"/>
</dbReference>
<feature type="compositionally biased region" description="Low complexity" evidence="1">
    <location>
        <begin position="1"/>
        <end position="15"/>
    </location>
</feature>
<feature type="compositionally biased region" description="Basic and acidic residues" evidence="1">
    <location>
        <begin position="232"/>
        <end position="241"/>
    </location>
</feature>
<evidence type="ECO:0000256" key="1">
    <source>
        <dbReference type="SAM" id="MobiDB-lite"/>
    </source>
</evidence>
<name>A0ABV4MR77_9VIBR</name>
<dbReference type="Proteomes" id="UP001570071">
    <property type="component" value="Unassembled WGS sequence"/>
</dbReference>
<proteinExistence type="predicted"/>
<protein>
    <recommendedName>
        <fullName evidence="4">DUF1845 domain-containing protein</fullName>
    </recommendedName>
</protein>
<feature type="region of interest" description="Disordered" evidence="1">
    <location>
        <begin position="1"/>
        <end position="26"/>
    </location>
</feature>
<gene>
    <name evidence="2" type="ORF">AB6D66_01075</name>
</gene>
<evidence type="ECO:0008006" key="4">
    <source>
        <dbReference type="Google" id="ProtNLM"/>
    </source>
</evidence>
<dbReference type="EMBL" id="JBFSSG010000001">
    <property type="protein sequence ID" value="MEZ8719639.1"/>
    <property type="molecule type" value="Genomic_DNA"/>
</dbReference>
<organism evidence="2 3">
    <name type="scientific">Vibrio pomeroyi</name>
    <dbReference type="NCBI Taxonomy" id="198832"/>
    <lineage>
        <taxon>Bacteria</taxon>
        <taxon>Pseudomonadati</taxon>
        <taxon>Pseudomonadota</taxon>
        <taxon>Gammaproteobacteria</taxon>
        <taxon>Vibrionales</taxon>
        <taxon>Vibrionaceae</taxon>
        <taxon>Vibrio</taxon>
    </lineage>
</organism>
<keyword evidence="3" id="KW-1185">Reference proteome</keyword>
<feature type="region of interest" description="Disordered" evidence="1">
    <location>
        <begin position="206"/>
        <end position="241"/>
    </location>
</feature>
<accession>A0ABV4MR77</accession>
<evidence type="ECO:0000313" key="2">
    <source>
        <dbReference type="EMBL" id="MEZ8719639.1"/>
    </source>
</evidence>
<sequence length="241" mass="27262">MAESAQAQNQPAQRRNTQRRTEFVQTRKSVPYTLQVQSNAMLDYMTKNGGAAAGAFQRVAGLIQFTANEPEVRERLDTWFEGVVGNATERATALATQQEKYSEGMVNNVPRPKVPDNYKYTVEITHPIFWKFIGLVEMIDQVMDEIEYLWLSGQLEDVHLQNATGQAVNTIRDMVNRIYYVTNASRNRKGGLYSPKAYSELMRALTKNESVPEQTEQTEQTEQQADQSEVAAEDKAEAVAE</sequence>